<protein>
    <submittedName>
        <fullName evidence="2">Uncharacterized protein</fullName>
    </submittedName>
</protein>
<dbReference type="EMBL" id="JARKNE010000011">
    <property type="protein sequence ID" value="KAK5784660.1"/>
    <property type="molecule type" value="Genomic_DNA"/>
</dbReference>
<evidence type="ECO:0000313" key="2">
    <source>
        <dbReference type="EMBL" id="KAK5784660.1"/>
    </source>
</evidence>
<evidence type="ECO:0000256" key="1">
    <source>
        <dbReference type="SAM" id="MobiDB-lite"/>
    </source>
</evidence>
<feature type="compositionally biased region" description="Polar residues" evidence="1">
    <location>
        <begin position="94"/>
        <end position="117"/>
    </location>
</feature>
<dbReference type="Proteomes" id="UP001358586">
    <property type="component" value="Chromosome 11"/>
</dbReference>
<evidence type="ECO:0000313" key="3">
    <source>
        <dbReference type="Proteomes" id="UP001358586"/>
    </source>
</evidence>
<gene>
    <name evidence="2" type="ORF">PVK06_039186</name>
</gene>
<name>A0ABR0N2R8_GOSAR</name>
<comment type="caution">
    <text evidence="2">The sequence shown here is derived from an EMBL/GenBank/DDBJ whole genome shotgun (WGS) entry which is preliminary data.</text>
</comment>
<proteinExistence type="predicted"/>
<sequence>MSSSKYNIRLQETKEREKEMECVEAALKTSFRKEMALKPSPQAFLEDIWVVNGQNGVSCDDFSVDDLFDFSNEEGFLQQKRADEEDEEEEEVPASSSLPKRQKLSQDNGHFSNDSTTNFDYGSLSTNELAVPVLEKKKKHPFVLRNFLLLLLCYGC</sequence>
<feature type="region of interest" description="Disordered" evidence="1">
    <location>
        <begin position="78"/>
        <end position="117"/>
    </location>
</feature>
<reference evidence="2 3" key="1">
    <citation type="submission" date="2023-03" db="EMBL/GenBank/DDBJ databases">
        <title>WGS of Gossypium arboreum.</title>
        <authorList>
            <person name="Yu D."/>
        </authorList>
    </citation>
    <scope>NUCLEOTIDE SEQUENCE [LARGE SCALE GENOMIC DNA]</scope>
    <source>
        <tissue evidence="2">Leaf</tissue>
    </source>
</reference>
<organism evidence="2 3">
    <name type="scientific">Gossypium arboreum</name>
    <name type="common">Tree cotton</name>
    <name type="synonym">Gossypium nanking</name>
    <dbReference type="NCBI Taxonomy" id="29729"/>
    <lineage>
        <taxon>Eukaryota</taxon>
        <taxon>Viridiplantae</taxon>
        <taxon>Streptophyta</taxon>
        <taxon>Embryophyta</taxon>
        <taxon>Tracheophyta</taxon>
        <taxon>Spermatophyta</taxon>
        <taxon>Magnoliopsida</taxon>
        <taxon>eudicotyledons</taxon>
        <taxon>Gunneridae</taxon>
        <taxon>Pentapetalae</taxon>
        <taxon>rosids</taxon>
        <taxon>malvids</taxon>
        <taxon>Malvales</taxon>
        <taxon>Malvaceae</taxon>
        <taxon>Malvoideae</taxon>
        <taxon>Gossypium</taxon>
    </lineage>
</organism>
<keyword evidence="3" id="KW-1185">Reference proteome</keyword>
<accession>A0ABR0N2R8</accession>